<keyword evidence="1" id="KW-0540">Nuclease</keyword>
<name>A0A372JFM8_9ACTN</name>
<dbReference type="GO" id="GO:0004519">
    <property type="term" value="F:endonuclease activity"/>
    <property type="evidence" value="ECO:0007669"/>
    <property type="project" value="UniProtKB-KW"/>
</dbReference>
<dbReference type="Proteomes" id="UP000261811">
    <property type="component" value="Unassembled WGS sequence"/>
</dbReference>
<accession>A0A372JFM8</accession>
<sequence>YRARRRARAGEDVRLDAPFPISFDPARLSEME</sequence>
<evidence type="ECO:0000313" key="2">
    <source>
        <dbReference type="Proteomes" id="UP000261811"/>
    </source>
</evidence>
<gene>
    <name evidence="1" type="ORF">DZF91_25730</name>
</gene>
<dbReference type="EMBL" id="QURH01000690">
    <property type="protein sequence ID" value="RFU38807.1"/>
    <property type="molecule type" value="Genomic_DNA"/>
</dbReference>
<proteinExistence type="predicted"/>
<reference evidence="1 2" key="1">
    <citation type="submission" date="2018-08" db="EMBL/GenBank/DDBJ databases">
        <title>Actinomadura jelena sp. nov., a novel Actinomycete isolated from soil in Chad.</title>
        <authorList>
            <person name="Shi L."/>
        </authorList>
    </citation>
    <scope>NUCLEOTIDE SEQUENCE [LARGE SCALE GENOMIC DNA]</scope>
    <source>
        <strain evidence="1 2">NEAU-G17</strain>
    </source>
</reference>
<dbReference type="AlphaFoldDB" id="A0A372JFM8"/>
<keyword evidence="2" id="KW-1185">Reference proteome</keyword>
<keyword evidence="1" id="KW-0378">Hydrolase</keyword>
<comment type="caution">
    <text evidence="1">The sequence shown here is derived from an EMBL/GenBank/DDBJ whole genome shotgun (WGS) entry which is preliminary data.</text>
</comment>
<organism evidence="1 2">
    <name type="scientific">Actinomadura logoneensis</name>
    <dbReference type="NCBI Taxonomy" id="2293572"/>
    <lineage>
        <taxon>Bacteria</taxon>
        <taxon>Bacillati</taxon>
        <taxon>Actinomycetota</taxon>
        <taxon>Actinomycetes</taxon>
        <taxon>Streptosporangiales</taxon>
        <taxon>Thermomonosporaceae</taxon>
        <taxon>Actinomadura</taxon>
    </lineage>
</organism>
<feature type="non-terminal residue" evidence="1">
    <location>
        <position position="1"/>
    </location>
</feature>
<keyword evidence="1" id="KW-0255">Endonuclease</keyword>
<evidence type="ECO:0000313" key="1">
    <source>
        <dbReference type="EMBL" id="RFU38807.1"/>
    </source>
</evidence>
<protein>
    <submittedName>
        <fullName evidence="1">Uma2 family endonuclease</fullName>
    </submittedName>
</protein>